<dbReference type="OrthoDB" id="525405at2759"/>
<gene>
    <name evidence="1" type="ORF">GPECTOR_20g534</name>
</gene>
<proteinExistence type="predicted"/>
<comment type="caution">
    <text evidence="1">The sequence shown here is derived from an EMBL/GenBank/DDBJ whole genome shotgun (WGS) entry which is preliminary data.</text>
</comment>
<evidence type="ECO:0000313" key="1">
    <source>
        <dbReference type="EMBL" id="KXZ49677.1"/>
    </source>
</evidence>
<dbReference type="EMBL" id="LSYV01000021">
    <property type="protein sequence ID" value="KXZ49677.1"/>
    <property type="molecule type" value="Genomic_DNA"/>
</dbReference>
<name>A0A150GIN6_GONPE</name>
<evidence type="ECO:0000313" key="2">
    <source>
        <dbReference type="Proteomes" id="UP000075714"/>
    </source>
</evidence>
<dbReference type="AlphaFoldDB" id="A0A150GIN6"/>
<accession>A0A150GIN6</accession>
<organism evidence="1 2">
    <name type="scientific">Gonium pectorale</name>
    <name type="common">Green alga</name>
    <dbReference type="NCBI Taxonomy" id="33097"/>
    <lineage>
        <taxon>Eukaryota</taxon>
        <taxon>Viridiplantae</taxon>
        <taxon>Chlorophyta</taxon>
        <taxon>core chlorophytes</taxon>
        <taxon>Chlorophyceae</taxon>
        <taxon>CS clade</taxon>
        <taxon>Chlamydomonadales</taxon>
        <taxon>Volvocaceae</taxon>
        <taxon>Gonium</taxon>
    </lineage>
</organism>
<reference evidence="2" key="1">
    <citation type="journal article" date="2016" name="Nat. Commun.">
        <title>The Gonium pectorale genome demonstrates co-option of cell cycle regulation during the evolution of multicellularity.</title>
        <authorList>
            <person name="Hanschen E.R."/>
            <person name="Marriage T.N."/>
            <person name="Ferris P.J."/>
            <person name="Hamaji T."/>
            <person name="Toyoda A."/>
            <person name="Fujiyama A."/>
            <person name="Neme R."/>
            <person name="Noguchi H."/>
            <person name="Minakuchi Y."/>
            <person name="Suzuki M."/>
            <person name="Kawai-Toyooka H."/>
            <person name="Smith D.R."/>
            <person name="Sparks H."/>
            <person name="Anderson J."/>
            <person name="Bakaric R."/>
            <person name="Luria V."/>
            <person name="Karger A."/>
            <person name="Kirschner M.W."/>
            <person name="Durand P.M."/>
            <person name="Michod R.E."/>
            <person name="Nozaki H."/>
            <person name="Olson B.J."/>
        </authorList>
    </citation>
    <scope>NUCLEOTIDE SEQUENCE [LARGE SCALE GENOMIC DNA]</scope>
    <source>
        <strain evidence="2">NIES-2863</strain>
    </source>
</reference>
<keyword evidence="2" id="KW-1185">Reference proteome</keyword>
<protein>
    <submittedName>
        <fullName evidence="1">Uncharacterized protein</fullName>
    </submittedName>
</protein>
<dbReference type="Proteomes" id="UP000075714">
    <property type="component" value="Unassembled WGS sequence"/>
</dbReference>
<sequence length="288" mass="30286">MYVYGNRSTAACSDPSPIACSVAYRLFRRLGPGVAEGQATRFTIEKESGTGVINLATDGVYLKVGSRYCGLQGSGHGQQLVCTFGSRSGATVFQFPASNYASVQLVNALSNNTCGGDFYAMYNNPPLVTCRTPFTGIAPNLTVALRTPGSPAISAGAEVALKVHEDLYTYNVGVWKTDANKRVISDSIDPSTKSPAQWFSVLPVSGGGPLANGAAVALRSSATGQFCGVSGREQPAMMCDRAGPPASLPIGYRYTYLSSPASLRPWRPLGPHYVDSFPPTPAPRAKTG</sequence>